<evidence type="ECO:0000313" key="3">
    <source>
        <dbReference type="EMBL" id="MFB9530347.1"/>
    </source>
</evidence>
<gene>
    <name evidence="3" type="ORF">ACFFRN_27435</name>
</gene>
<reference evidence="3 4" key="1">
    <citation type="submission" date="2024-09" db="EMBL/GenBank/DDBJ databases">
        <authorList>
            <person name="Sun Q."/>
            <person name="Mori K."/>
        </authorList>
    </citation>
    <scope>NUCLEOTIDE SEQUENCE [LARGE SCALE GENOMIC DNA]</scope>
    <source>
        <strain evidence="3 4">JCM 3323</strain>
    </source>
</reference>
<name>A0ABV5Q4C7_9ACTN</name>
<comment type="caution">
    <text evidence="3">The sequence shown here is derived from an EMBL/GenBank/DDBJ whole genome shotgun (WGS) entry which is preliminary data.</text>
</comment>
<dbReference type="Gene3D" id="3.40.710.10">
    <property type="entry name" value="DD-peptidase/beta-lactamase superfamily"/>
    <property type="match status" value="1"/>
</dbReference>
<evidence type="ECO:0000313" key="4">
    <source>
        <dbReference type="Proteomes" id="UP001589646"/>
    </source>
</evidence>
<keyword evidence="4" id="KW-1185">Reference proteome</keyword>
<evidence type="ECO:0000259" key="2">
    <source>
        <dbReference type="Pfam" id="PF00144"/>
    </source>
</evidence>
<dbReference type="SUPFAM" id="SSF56601">
    <property type="entry name" value="beta-lactamase/transpeptidase-like"/>
    <property type="match status" value="1"/>
</dbReference>
<proteinExistence type="predicted"/>
<protein>
    <submittedName>
        <fullName evidence="3">Serine hydrolase</fullName>
    </submittedName>
</protein>
<keyword evidence="3" id="KW-0378">Hydrolase</keyword>
<dbReference type="RefSeq" id="WP_379479102.1">
    <property type="nucleotide sequence ID" value="NZ_JBHMCE010000008.1"/>
</dbReference>
<organism evidence="3 4">
    <name type="scientific">Nonomuraea roseola</name>
    <dbReference type="NCBI Taxonomy" id="46179"/>
    <lineage>
        <taxon>Bacteria</taxon>
        <taxon>Bacillati</taxon>
        <taxon>Actinomycetota</taxon>
        <taxon>Actinomycetes</taxon>
        <taxon>Streptosporangiales</taxon>
        <taxon>Streptosporangiaceae</taxon>
        <taxon>Nonomuraea</taxon>
    </lineage>
</organism>
<dbReference type="Pfam" id="PF00144">
    <property type="entry name" value="Beta-lactamase"/>
    <property type="match status" value="1"/>
</dbReference>
<dbReference type="Proteomes" id="UP001589646">
    <property type="component" value="Unassembled WGS sequence"/>
</dbReference>
<dbReference type="InterPro" id="IPR012338">
    <property type="entry name" value="Beta-lactam/transpept-like"/>
</dbReference>
<dbReference type="GO" id="GO:0016787">
    <property type="term" value="F:hydrolase activity"/>
    <property type="evidence" value="ECO:0007669"/>
    <property type="project" value="UniProtKB-KW"/>
</dbReference>
<accession>A0ABV5Q4C7</accession>
<feature type="domain" description="Beta-lactamase-related" evidence="2">
    <location>
        <begin position="30"/>
        <end position="77"/>
    </location>
</feature>
<sequence>MDGPPFPLTGTGVTLPNPFSWVHLGWIGQRLRPRQGGHLQIWHNGMTGGFSSFVGFAPEKGVGVAVLSNTRRSVDRPAYGALLSRHPDPSEGAQRGRPASVTSAAWG</sequence>
<feature type="region of interest" description="Disordered" evidence="1">
    <location>
        <begin position="81"/>
        <end position="107"/>
    </location>
</feature>
<evidence type="ECO:0000256" key="1">
    <source>
        <dbReference type="SAM" id="MobiDB-lite"/>
    </source>
</evidence>
<dbReference type="EMBL" id="JBHMCE010000008">
    <property type="protein sequence ID" value="MFB9530347.1"/>
    <property type="molecule type" value="Genomic_DNA"/>
</dbReference>
<dbReference type="InterPro" id="IPR001466">
    <property type="entry name" value="Beta-lactam-related"/>
</dbReference>